<dbReference type="InterPro" id="IPR022062">
    <property type="entry name" value="DUF3618"/>
</dbReference>
<evidence type="ECO:0008006" key="4">
    <source>
        <dbReference type="Google" id="ProtNLM"/>
    </source>
</evidence>
<organism evidence="2 3">
    <name type="scientific">Actinacidiphila glaucinigra</name>
    <dbReference type="NCBI Taxonomy" id="235986"/>
    <lineage>
        <taxon>Bacteria</taxon>
        <taxon>Bacillati</taxon>
        <taxon>Actinomycetota</taxon>
        <taxon>Actinomycetes</taxon>
        <taxon>Kitasatosporales</taxon>
        <taxon>Streptomycetaceae</taxon>
        <taxon>Actinacidiphila</taxon>
    </lineage>
</organism>
<keyword evidence="3" id="KW-1185">Reference proteome</keyword>
<name>A0A239NYX6_9ACTN</name>
<evidence type="ECO:0000313" key="3">
    <source>
        <dbReference type="Proteomes" id="UP000198280"/>
    </source>
</evidence>
<dbReference type="Proteomes" id="UP000198280">
    <property type="component" value="Unassembled WGS sequence"/>
</dbReference>
<protein>
    <recommendedName>
        <fullName evidence="4">DUF3618 domain-containing protein</fullName>
    </recommendedName>
</protein>
<feature type="region of interest" description="Disordered" evidence="1">
    <location>
        <begin position="1"/>
        <end position="20"/>
    </location>
</feature>
<proteinExistence type="predicted"/>
<dbReference type="AlphaFoldDB" id="A0A239NYX6"/>
<evidence type="ECO:0000256" key="1">
    <source>
        <dbReference type="SAM" id="MobiDB-lite"/>
    </source>
</evidence>
<accession>A0A239NYX6</accession>
<dbReference type="RefSeq" id="WP_089229443.1">
    <property type="nucleotide sequence ID" value="NZ_FZOF01000060.1"/>
</dbReference>
<gene>
    <name evidence="2" type="ORF">SAMN05216252_16014</name>
</gene>
<sequence>MTSDKSPTTDELRERVEATREELGRTVAALTAKTDVKGRLMDRAGKAGAKAHGAASRIGELVREKTPEPARDKAVKAVGRMRLRAVHAGRLARAKAPAARARAGRGAQAARAHRAPLLGAGAAMGVLLLVRRARRRRG</sequence>
<feature type="compositionally biased region" description="Basic and acidic residues" evidence="1">
    <location>
        <begin position="7"/>
        <end position="20"/>
    </location>
</feature>
<dbReference type="EMBL" id="FZOF01000060">
    <property type="protein sequence ID" value="SNT60091.1"/>
    <property type="molecule type" value="Genomic_DNA"/>
</dbReference>
<reference evidence="2 3" key="1">
    <citation type="submission" date="2017-06" db="EMBL/GenBank/DDBJ databases">
        <authorList>
            <person name="Kim H.J."/>
            <person name="Triplett B.A."/>
        </authorList>
    </citation>
    <scope>NUCLEOTIDE SEQUENCE [LARGE SCALE GENOMIC DNA]</scope>
    <source>
        <strain evidence="2 3">CGMCC 4.1858</strain>
    </source>
</reference>
<evidence type="ECO:0000313" key="2">
    <source>
        <dbReference type="EMBL" id="SNT60091.1"/>
    </source>
</evidence>
<dbReference type="Pfam" id="PF12277">
    <property type="entry name" value="DUF3618"/>
    <property type="match status" value="1"/>
</dbReference>
<dbReference type="OrthoDB" id="4568798at2"/>